<evidence type="ECO:0000313" key="3">
    <source>
        <dbReference type="Proteomes" id="UP000286974"/>
    </source>
</evidence>
<keyword evidence="1" id="KW-1133">Transmembrane helix</keyword>
<feature type="transmembrane region" description="Helical" evidence="1">
    <location>
        <begin position="12"/>
        <end position="33"/>
    </location>
</feature>
<name>A0A401FI65_9LACO</name>
<comment type="caution">
    <text evidence="2">The sequence shown here is derived from an EMBL/GenBank/DDBJ whole genome shotgun (WGS) entry which is preliminary data.</text>
</comment>
<dbReference type="AlphaFoldDB" id="A0A401FI65"/>
<proteinExistence type="predicted"/>
<protein>
    <submittedName>
        <fullName evidence="2">Sensor histidine kinase</fullName>
    </submittedName>
</protein>
<dbReference type="GO" id="GO:0016301">
    <property type="term" value="F:kinase activity"/>
    <property type="evidence" value="ECO:0007669"/>
    <property type="project" value="UniProtKB-KW"/>
</dbReference>
<evidence type="ECO:0000313" key="2">
    <source>
        <dbReference type="EMBL" id="GAY71986.1"/>
    </source>
</evidence>
<keyword evidence="3" id="KW-1185">Reference proteome</keyword>
<keyword evidence="2" id="KW-0418">Kinase</keyword>
<accession>A0A401FI65</accession>
<dbReference type="Proteomes" id="UP000286974">
    <property type="component" value="Unassembled WGS sequence"/>
</dbReference>
<sequence>MKLTAREKTELIVEGIITVILLMLLNLSIIILINQSIEANPGLRDGIFIIKRSILIGPAHYRIWSWEISLLS</sequence>
<evidence type="ECO:0000256" key="1">
    <source>
        <dbReference type="SAM" id="Phobius"/>
    </source>
</evidence>
<dbReference type="EMBL" id="BEXA01000001">
    <property type="protein sequence ID" value="GAY71986.1"/>
    <property type="molecule type" value="Genomic_DNA"/>
</dbReference>
<keyword evidence="1" id="KW-0472">Membrane</keyword>
<keyword evidence="2" id="KW-0808">Transferase</keyword>
<reference evidence="2 3" key="1">
    <citation type="submission" date="2017-11" db="EMBL/GenBank/DDBJ databases">
        <title>Draft Genome Sequence of Lactobacillus curieae NBRC 111893 isolated from Koso, a Japanese sugar-Vegetable Fermented Beverage.</title>
        <authorList>
            <person name="Chiou T.Y."/>
            <person name="Oshima K."/>
            <person name="Suda W."/>
            <person name="Hattori M."/>
            <person name="Takahashi T."/>
        </authorList>
    </citation>
    <scope>NUCLEOTIDE SEQUENCE [LARGE SCALE GENOMIC DNA]</scope>
    <source>
        <strain evidence="2 3">NBRC111893</strain>
    </source>
</reference>
<keyword evidence="1" id="KW-0812">Transmembrane</keyword>
<organism evidence="2 3">
    <name type="scientific">Lentilactobacillus kosonis</name>
    <dbReference type="NCBI Taxonomy" id="2810561"/>
    <lineage>
        <taxon>Bacteria</taxon>
        <taxon>Bacillati</taxon>
        <taxon>Bacillota</taxon>
        <taxon>Bacilli</taxon>
        <taxon>Lactobacillales</taxon>
        <taxon>Lactobacillaceae</taxon>
        <taxon>Lentilactobacillus</taxon>
    </lineage>
</organism>
<gene>
    <name evidence="2" type="ORF">NBRC111893_132</name>
</gene>